<dbReference type="Proteomes" id="UP000007800">
    <property type="component" value="Unassembled WGS sequence"/>
</dbReference>
<evidence type="ECO:0000259" key="2">
    <source>
        <dbReference type="Pfam" id="PF08385"/>
    </source>
</evidence>
<feature type="domain" description="Dynein heavy chain tail" evidence="2">
    <location>
        <begin position="179"/>
        <end position="486"/>
    </location>
</feature>
<comment type="similarity">
    <text evidence="1">Belongs to the dynein heavy chain family.</text>
</comment>
<gene>
    <name evidence="3" type="ORF">Pmar_PMAR024297</name>
</gene>
<organism evidence="4">
    <name type="scientific">Perkinsus marinus (strain ATCC 50983 / TXsc)</name>
    <dbReference type="NCBI Taxonomy" id="423536"/>
    <lineage>
        <taxon>Eukaryota</taxon>
        <taxon>Sar</taxon>
        <taxon>Alveolata</taxon>
        <taxon>Perkinsozoa</taxon>
        <taxon>Perkinsea</taxon>
        <taxon>Perkinsida</taxon>
        <taxon>Perkinsidae</taxon>
        <taxon>Perkinsus</taxon>
    </lineage>
</organism>
<reference evidence="3 4" key="1">
    <citation type="submission" date="2008-07" db="EMBL/GenBank/DDBJ databases">
        <authorList>
            <person name="El-Sayed N."/>
            <person name="Caler E."/>
            <person name="Inman J."/>
            <person name="Amedeo P."/>
            <person name="Hass B."/>
            <person name="Wortman J."/>
        </authorList>
    </citation>
    <scope>NUCLEOTIDE SEQUENCE [LARGE SCALE GENOMIC DNA]</scope>
    <source>
        <strain evidence="4">ATCC 50983 / TXsc</strain>
    </source>
</reference>
<protein>
    <recommendedName>
        <fullName evidence="2">Dynein heavy chain tail domain-containing protein</fullName>
    </recommendedName>
</protein>
<dbReference type="GeneID" id="9050282"/>
<dbReference type="GO" id="GO:0007018">
    <property type="term" value="P:microtubule-based movement"/>
    <property type="evidence" value="ECO:0007669"/>
    <property type="project" value="InterPro"/>
</dbReference>
<dbReference type="PANTHER" id="PTHR46532">
    <property type="entry name" value="MALE FERTILITY FACTOR KL5"/>
    <property type="match status" value="1"/>
</dbReference>
<dbReference type="AlphaFoldDB" id="C5LEQ2"/>
<evidence type="ECO:0000313" key="3">
    <source>
        <dbReference type="EMBL" id="EER04791.1"/>
    </source>
</evidence>
<name>C5LEQ2_PERM5</name>
<dbReference type="OrthoDB" id="345409at2759"/>
<dbReference type="InterPro" id="IPR013594">
    <property type="entry name" value="Dynein_heavy_tail"/>
</dbReference>
<dbReference type="GO" id="GO:0005858">
    <property type="term" value="C:axonemal dynein complex"/>
    <property type="evidence" value="ECO:0007669"/>
    <property type="project" value="TreeGrafter"/>
</dbReference>
<evidence type="ECO:0000313" key="4">
    <source>
        <dbReference type="Proteomes" id="UP000007800"/>
    </source>
</evidence>
<sequence>MSQPRVKWMATCASWTWGLGDEGVASVLEELEQPSNKRELMDFLEGNTKTFLRSGLDPGKSVKLEVACGEDLLVGETSANPLESLDATLSGLLIPLIDNTMVEKEAWGQCNEEQKSEFTASIRKISTGLGHALKSMRGGIELRGIEKVDGLLGEKLLQYAAVANYISIVEENPDVTLEFESLVEVWSRQVEQYLENSLDYASANKIYGHEPGPKTEIDFWMRRMQKITAVTEQLKSKSCRAVFGTLHAVTRVGQDVAPKSRQVVFNTLRRWNRVEFLITEAFNEAQDNVKYLNTLEKFMEPLYTGTPDMISDSLPALLNAIKMVYTIARYYNTTERLTNLFTKMTNQMIINCKAYLLGDEHPDKLWETKPVVLIKKLRACLNLNEVYQEQYHFNRKKLLALPKGKQFDFSETQIFGRFDLFCRRVLKLVDMFSTVHQFESLAACRFDGMEQLVVSSRTIMEEFRNKRHDLLDFHNNRFDRDYVEFN</sequence>
<dbReference type="EMBL" id="GG681300">
    <property type="protein sequence ID" value="EER04791.1"/>
    <property type="molecule type" value="Genomic_DNA"/>
</dbReference>
<keyword evidence="4" id="KW-1185">Reference proteome</keyword>
<evidence type="ECO:0000256" key="1">
    <source>
        <dbReference type="ARBA" id="ARBA00008887"/>
    </source>
</evidence>
<dbReference type="GO" id="GO:0045505">
    <property type="term" value="F:dynein intermediate chain binding"/>
    <property type="evidence" value="ECO:0007669"/>
    <property type="project" value="InterPro"/>
</dbReference>
<dbReference type="PANTHER" id="PTHR46532:SF4">
    <property type="entry name" value="AAA+ ATPASE DOMAIN-CONTAINING PROTEIN"/>
    <property type="match status" value="1"/>
</dbReference>
<proteinExistence type="inferred from homology"/>
<feature type="non-terminal residue" evidence="3">
    <location>
        <position position="486"/>
    </location>
</feature>
<dbReference type="InterPro" id="IPR026983">
    <property type="entry name" value="DHC"/>
</dbReference>
<dbReference type="Pfam" id="PF08385">
    <property type="entry name" value="DHC_N1"/>
    <property type="match status" value="1"/>
</dbReference>
<dbReference type="InParanoid" id="C5LEQ2"/>
<dbReference type="RefSeq" id="XP_002772975.1">
    <property type="nucleotide sequence ID" value="XM_002772929.1"/>
</dbReference>
<dbReference type="GO" id="GO:0051959">
    <property type="term" value="F:dynein light intermediate chain binding"/>
    <property type="evidence" value="ECO:0007669"/>
    <property type="project" value="InterPro"/>
</dbReference>
<accession>C5LEQ2</accession>